<dbReference type="Proteomes" id="UP000001425">
    <property type="component" value="Chromosome"/>
</dbReference>
<evidence type="ECO:0000313" key="2">
    <source>
        <dbReference type="Proteomes" id="UP000001425"/>
    </source>
</evidence>
<dbReference type="EMBL" id="BA000022">
    <property type="protein sequence ID" value="BAA17775.1"/>
    <property type="molecule type" value="Genomic_DNA"/>
</dbReference>
<reference evidence="1 2" key="2">
    <citation type="journal article" date="1996" name="DNA Res.">
        <title>Sequence analysis of the genome of the unicellular cyanobacterium Synechocystis sp. strain PCC6803. II. Sequence determination of the entire genome and assignment of potential protein-coding regions.</title>
        <authorList>
            <person name="Kaneko T."/>
            <person name="Sato S."/>
            <person name="Kotani H."/>
            <person name="Tanaka A."/>
            <person name="Asamizu E."/>
            <person name="Nakamura Y."/>
            <person name="Miyajima N."/>
            <person name="Hirosawa M."/>
            <person name="Sugiura M."/>
            <person name="Sasamoto S."/>
            <person name="Kimura T."/>
            <person name="Hosouchi T."/>
            <person name="Matsuno A."/>
            <person name="Muraki A."/>
            <person name="Nakazaki N."/>
            <person name="Naruo K."/>
            <person name="Okumura S."/>
            <person name="Shimpo S."/>
            <person name="Takeuchi C."/>
            <person name="Wada T."/>
            <person name="Watanabe A."/>
            <person name="Yamada M."/>
            <person name="Yasuda M."/>
            <person name="Tabata S."/>
        </authorList>
    </citation>
    <scope>NUCLEOTIDE SEQUENCE [LARGE SCALE GENOMIC DNA]</scope>
    <source>
        <strain evidence="2">ATCC 27184 / PCC 6803 / Kazusa</strain>
    </source>
</reference>
<dbReference type="EnsemblBacteria" id="BAA17775">
    <property type="protein sequence ID" value="BAA17775"/>
    <property type="gene ID" value="BAA17775"/>
</dbReference>
<sequence>MKFPPHSGYHWQGQSPFFEGWYVRLLLPQSGESFAFMYSIENPASDHHYGGGAVQILGPATKKQENQEDQLVWRTFPSVKKFWASPRQFALGHWGKCRDNRQAKPLLSEEFFATVKEGYQIHQNQHQGQIIHGDRHCRWQFTVEPEVTWGSPNRFPRATAGWLSFLPLFDPGWQILLAQGRAHGWLKWQREQYEFDHALVYAEKNWGHSFPSRWFWLQANYFPDHPGLSVTAAGGERIVLGRPEEVALIGLHHQGNFYEFGPGHGTVTWQVAPWGRWQLKASNDRYWVKLSGKTDKKGSLVHTPTAQGLQLNCRDTTRGYLYLQLGSVGHGLIVQGETDTAGLEVGGDWGLTEENLSKKTVPF</sequence>
<dbReference type="KEGG" id="syn:slr1737"/>
<proteinExistence type="predicted"/>
<protein>
    <submittedName>
        <fullName evidence="1">Slr1737 protein</fullName>
    </submittedName>
</protein>
<dbReference type="InParanoid" id="P73727"/>
<dbReference type="PIR" id="S74814">
    <property type="entry name" value="S74814"/>
</dbReference>
<dbReference type="PANTHER" id="PTHR35309">
    <property type="match status" value="1"/>
</dbReference>
<dbReference type="Pfam" id="PF14249">
    <property type="entry name" value="Tocopherol_cycl"/>
    <property type="match status" value="1"/>
</dbReference>
<dbReference type="AlphaFoldDB" id="P73727"/>
<dbReference type="eggNOG" id="ENOG502Z7HP">
    <property type="taxonomic scope" value="Bacteria"/>
</dbReference>
<accession>P73727</accession>
<dbReference type="BioCyc" id="MetaCyc:MONOMER-13900"/>
<dbReference type="GO" id="GO:0009976">
    <property type="term" value="F:tocopherol cyclase activity"/>
    <property type="evidence" value="ECO:0007669"/>
    <property type="project" value="InterPro"/>
</dbReference>
<dbReference type="PANTHER" id="PTHR35309:SF4">
    <property type="entry name" value="TOCOPHEROL CYCLASE"/>
    <property type="match status" value="1"/>
</dbReference>
<dbReference type="PhylomeDB" id="P73727"/>
<evidence type="ECO:0000313" key="1">
    <source>
        <dbReference type="EMBL" id="BAA17775.1"/>
    </source>
</evidence>
<gene>
    <name evidence="1" type="ordered locus">slr1737</name>
</gene>
<keyword evidence="2" id="KW-1185">Reference proteome</keyword>
<organism evidence="1 2">
    <name type="scientific">Synechocystis sp. (strain ATCC 27184 / PCC 6803 / Kazusa)</name>
    <dbReference type="NCBI Taxonomy" id="1111708"/>
    <lineage>
        <taxon>Bacteria</taxon>
        <taxon>Bacillati</taxon>
        <taxon>Cyanobacteriota</taxon>
        <taxon>Cyanophyceae</taxon>
        <taxon>Synechococcales</taxon>
        <taxon>Merismopediaceae</taxon>
        <taxon>Synechocystis</taxon>
    </lineage>
</organism>
<dbReference type="PaxDb" id="1148-1652857"/>
<reference evidence="1 2" key="1">
    <citation type="journal article" date="1995" name="DNA Res.">
        <title>Sequence analysis of the genome of the unicellular cyanobacterium Synechocystis sp. strain PCC6803. I. Sequence features in the 1 Mb region from map positions 64% to 92% of the genome.</title>
        <authorList>
            <person name="Kaneko T."/>
            <person name="Tanaka A."/>
            <person name="Sato S."/>
            <person name="Kotani H."/>
            <person name="Sazuka T."/>
            <person name="Miyajima N."/>
            <person name="Sugiura M."/>
            <person name="Tabata S."/>
        </authorList>
    </citation>
    <scope>NUCLEOTIDE SEQUENCE [LARGE SCALE GENOMIC DNA]</scope>
    <source>
        <strain evidence="2">ATCC 27184 / PCC 6803 / Kazusa</strain>
    </source>
</reference>
<dbReference type="STRING" id="1148.gene:10498642"/>
<dbReference type="InterPro" id="IPR025893">
    <property type="entry name" value="Tocopherol_cyclase"/>
</dbReference>
<name>P73727_SYNY3</name>